<evidence type="ECO:0000313" key="3">
    <source>
        <dbReference type="EnsemblMetazoa" id="GBRI000865-PA"/>
    </source>
</evidence>
<reference evidence="4" key="1">
    <citation type="submission" date="2014-03" db="EMBL/GenBank/DDBJ databases">
        <authorList>
            <person name="Aksoy S."/>
            <person name="Warren W."/>
            <person name="Wilson R.K."/>
        </authorList>
    </citation>
    <scope>NUCLEOTIDE SEQUENCE [LARGE SCALE GENOMIC DNA]</scope>
    <source>
        <strain evidence="4">IAEA</strain>
    </source>
</reference>
<proteinExistence type="predicted"/>
<dbReference type="AlphaFoldDB" id="A0A1A9VZV1"/>
<evidence type="ECO:0000259" key="2">
    <source>
        <dbReference type="PROSITE" id="PS51378"/>
    </source>
</evidence>
<reference evidence="3" key="2">
    <citation type="submission" date="2020-05" db="UniProtKB">
        <authorList>
            <consortium name="EnsemblMetazoa"/>
        </authorList>
    </citation>
    <scope>IDENTIFICATION</scope>
    <source>
        <strain evidence="3">IAEA</strain>
    </source>
</reference>
<protein>
    <recommendedName>
        <fullName evidence="2">Invertebrate defensins family profile domain-containing protein</fullName>
    </recommendedName>
</protein>
<dbReference type="InterPro" id="IPR036574">
    <property type="entry name" value="Scorpion_toxin-like_sf"/>
</dbReference>
<feature type="domain" description="Invertebrate defensins family profile" evidence="2">
    <location>
        <begin position="73"/>
        <end position="106"/>
    </location>
</feature>
<dbReference type="PROSITE" id="PS51378">
    <property type="entry name" value="INVERT_DEFENSINS"/>
    <property type="match status" value="1"/>
</dbReference>
<dbReference type="Proteomes" id="UP000091820">
    <property type="component" value="Unassembled WGS sequence"/>
</dbReference>
<dbReference type="SUPFAM" id="SSF57095">
    <property type="entry name" value="Scorpion toxin-like"/>
    <property type="match status" value="1"/>
</dbReference>
<organism evidence="3 4">
    <name type="scientific">Glossina brevipalpis</name>
    <dbReference type="NCBI Taxonomy" id="37001"/>
    <lineage>
        <taxon>Eukaryota</taxon>
        <taxon>Metazoa</taxon>
        <taxon>Ecdysozoa</taxon>
        <taxon>Arthropoda</taxon>
        <taxon>Hexapoda</taxon>
        <taxon>Insecta</taxon>
        <taxon>Pterygota</taxon>
        <taxon>Neoptera</taxon>
        <taxon>Endopterygota</taxon>
        <taxon>Diptera</taxon>
        <taxon>Brachycera</taxon>
        <taxon>Muscomorpha</taxon>
        <taxon>Hippoboscoidea</taxon>
        <taxon>Glossinidae</taxon>
        <taxon>Glossina</taxon>
    </lineage>
</organism>
<keyword evidence="4" id="KW-1185">Reference proteome</keyword>
<dbReference type="EnsemblMetazoa" id="GBRI000865-RA">
    <property type="protein sequence ID" value="GBRI000865-PA"/>
    <property type="gene ID" value="GBRI000865"/>
</dbReference>
<evidence type="ECO:0000313" key="4">
    <source>
        <dbReference type="Proteomes" id="UP000091820"/>
    </source>
</evidence>
<dbReference type="VEuPathDB" id="VectorBase:GBRI000865"/>
<keyword evidence="1" id="KW-1015">Disulfide bond</keyword>
<evidence type="ECO:0000256" key="1">
    <source>
        <dbReference type="ARBA" id="ARBA00023157"/>
    </source>
</evidence>
<dbReference type="Gene3D" id="3.30.30.10">
    <property type="entry name" value="Knottin, scorpion toxin-like"/>
    <property type="match status" value="1"/>
</dbReference>
<name>A0A1A9VZV1_9MUSC</name>
<dbReference type="GO" id="GO:0005576">
    <property type="term" value="C:extracellular region"/>
    <property type="evidence" value="ECO:0007669"/>
    <property type="project" value="UniProtKB-ARBA"/>
</dbReference>
<dbReference type="InterPro" id="IPR001542">
    <property type="entry name" value="Defensin_invertebrate/fungal"/>
</dbReference>
<dbReference type="Pfam" id="PF01097">
    <property type="entry name" value="Defensin_2"/>
    <property type="match status" value="1"/>
</dbReference>
<dbReference type="GO" id="GO:0050830">
    <property type="term" value="P:defense response to Gram-positive bacterium"/>
    <property type="evidence" value="ECO:0007669"/>
    <property type="project" value="UniProtKB-ARBA"/>
</dbReference>
<accession>A0A1A9VZV1</accession>
<sequence length="106" mass="11823">MNEVINISKYYVSTAIRVCFNPIFTKLTVALFAVAVTCLPTGEDPVNNLETLEQDLKPDNVEQVPVELRRDKRVTCSIGEWVCVGHCNSMGKKSGYCSRGVCYCKN</sequence>